<evidence type="ECO:0000256" key="1">
    <source>
        <dbReference type="SAM" id="MobiDB-lite"/>
    </source>
</evidence>
<feature type="compositionally biased region" description="Polar residues" evidence="1">
    <location>
        <begin position="238"/>
        <end position="252"/>
    </location>
</feature>
<name>A0A533QK03_9BACT</name>
<proteinExistence type="predicted"/>
<feature type="chain" id="PRO_5021979714" evidence="2">
    <location>
        <begin position="23"/>
        <end position="308"/>
    </location>
</feature>
<dbReference type="Proteomes" id="UP000319783">
    <property type="component" value="Unassembled WGS sequence"/>
</dbReference>
<organism evidence="3 4">
    <name type="scientific">Candidatus Jettenia ecosi</name>
    <dbReference type="NCBI Taxonomy" id="2494326"/>
    <lineage>
        <taxon>Bacteria</taxon>
        <taxon>Pseudomonadati</taxon>
        <taxon>Planctomycetota</taxon>
        <taxon>Candidatus Brocadiia</taxon>
        <taxon>Candidatus Brocadiales</taxon>
        <taxon>Candidatus Brocadiaceae</taxon>
        <taxon>Candidatus Jettenia</taxon>
    </lineage>
</organism>
<gene>
    <name evidence="3" type="ORF">JETT_0536</name>
</gene>
<dbReference type="EMBL" id="SULG01000007">
    <property type="protein sequence ID" value="TLD43101.1"/>
    <property type="molecule type" value="Genomic_DNA"/>
</dbReference>
<accession>A0A533QK03</accession>
<protein>
    <submittedName>
        <fullName evidence="3">Uncharacterized protein</fullName>
    </submittedName>
</protein>
<keyword evidence="2" id="KW-0732">Signal</keyword>
<evidence type="ECO:0000313" key="3">
    <source>
        <dbReference type="EMBL" id="TLD43101.1"/>
    </source>
</evidence>
<dbReference type="AlphaFoldDB" id="A0A533QK03"/>
<evidence type="ECO:0000256" key="2">
    <source>
        <dbReference type="SAM" id="SignalP"/>
    </source>
</evidence>
<feature type="signal peptide" evidence="2">
    <location>
        <begin position="1"/>
        <end position="22"/>
    </location>
</feature>
<evidence type="ECO:0000313" key="4">
    <source>
        <dbReference type="Proteomes" id="UP000319783"/>
    </source>
</evidence>
<sequence>MLSLIFTLVISVAVSPVGLAFADEGVTDKKTASLEEIKLSISPSFTLKDADHVINGVALRNRTSGWIPLRGIPIGSTVKQAFLYYNFSDGSEIGDRKSSVLFDGNRVDGTKTADNTDPCWSMAGNHTYRADVTSFIPATNPNGDYEVVIDFNKRTSTTGQNPWSPGESQTKRLEGATLLIVFCNESTSGKVVLIYDKLTGSEFSGSAIFNLSHPALSGNGLFSMSGADGQRGGGHDNGASNETGTFNGTQFSGPPVAASDWDGSAGWPLPQLWDVHTHIVKLDGTCSTVEYTAGGDCLVPVVFILGNF</sequence>
<feature type="region of interest" description="Disordered" evidence="1">
    <location>
        <begin position="227"/>
        <end position="253"/>
    </location>
</feature>
<reference evidence="3 4" key="1">
    <citation type="submission" date="2019-04" db="EMBL/GenBank/DDBJ databases">
        <title>Genome of a novel bacterium Candidatus Jettenia ecosi reconstructed from metagenome of an anammox bioreactor.</title>
        <authorList>
            <person name="Mardanov A.V."/>
            <person name="Beletsky A.V."/>
            <person name="Ravin N.V."/>
            <person name="Botchkova E.A."/>
            <person name="Litti Y.V."/>
            <person name="Nozhevnikova A.N."/>
        </authorList>
    </citation>
    <scope>NUCLEOTIDE SEQUENCE [LARGE SCALE GENOMIC DNA]</scope>
    <source>
        <strain evidence="3">J2</strain>
    </source>
</reference>
<comment type="caution">
    <text evidence="3">The sequence shown here is derived from an EMBL/GenBank/DDBJ whole genome shotgun (WGS) entry which is preliminary data.</text>
</comment>